<evidence type="ECO:0000256" key="1">
    <source>
        <dbReference type="ARBA" id="ARBA00010996"/>
    </source>
</evidence>
<comment type="similarity">
    <text evidence="1">Belongs to the SCO1/2 family.</text>
</comment>
<keyword evidence="4" id="KW-1133">Transmembrane helix</keyword>
<gene>
    <name evidence="5" type="ORF">NBRC3293_1795</name>
</gene>
<evidence type="ECO:0008006" key="7">
    <source>
        <dbReference type="Google" id="ProtNLM"/>
    </source>
</evidence>
<dbReference type="AlphaFoldDB" id="A0A829WKF5"/>
<feature type="transmembrane region" description="Helical" evidence="4">
    <location>
        <begin position="29"/>
        <end position="48"/>
    </location>
</feature>
<keyword evidence="4" id="KW-0472">Membrane</keyword>
<organism evidence="5 6">
    <name type="scientific">Gluconobacter oxydans NBRC 3293</name>
    <dbReference type="NCBI Taxonomy" id="1315969"/>
    <lineage>
        <taxon>Bacteria</taxon>
        <taxon>Pseudomonadati</taxon>
        <taxon>Pseudomonadota</taxon>
        <taxon>Alphaproteobacteria</taxon>
        <taxon>Acetobacterales</taxon>
        <taxon>Acetobacteraceae</taxon>
        <taxon>Gluconobacter</taxon>
    </lineage>
</organism>
<evidence type="ECO:0000256" key="4">
    <source>
        <dbReference type="SAM" id="Phobius"/>
    </source>
</evidence>
<feature type="disulfide bond" description="Redox-active" evidence="3">
    <location>
        <begin position="97"/>
        <end position="102"/>
    </location>
</feature>
<keyword evidence="3" id="KW-1015">Disulfide bond</keyword>
<evidence type="ECO:0000256" key="3">
    <source>
        <dbReference type="PIRSR" id="PIRSR603782-2"/>
    </source>
</evidence>
<keyword evidence="2" id="KW-0186">Copper</keyword>
<evidence type="ECO:0000256" key="2">
    <source>
        <dbReference type="PIRSR" id="PIRSR603782-1"/>
    </source>
</evidence>
<comment type="caution">
    <text evidence="5">The sequence shown here is derived from an EMBL/GenBank/DDBJ whole genome shotgun (WGS) entry which is preliminary data.</text>
</comment>
<dbReference type="Proteomes" id="UP000484858">
    <property type="component" value="Unassembled WGS sequence"/>
</dbReference>
<dbReference type="InterPro" id="IPR003782">
    <property type="entry name" value="SCO1/SenC"/>
</dbReference>
<evidence type="ECO:0000313" key="6">
    <source>
        <dbReference type="Proteomes" id="UP000484858"/>
    </source>
</evidence>
<keyword evidence="4" id="KW-0812">Transmembrane</keyword>
<dbReference type="Gene3D" id="3.40.30.10">
    <property type="entry name" value="Glutaredoxin"/>
    <property type="match status" value="1"/>
</dbReference>
<keyword evidence="2" id="KW-0479">Metal-binding</keyword>
<dbReference type="GO" id="GO:0046872">
    <property type="term" value="F:metal ion binding"/>
    <property type="evidence" value="ECO:0007669"/>
    <property type="project" value="UniProtKB-KW"/>
</dbReference>
<reference evidence="5 6" key="1">
    <citation type="submission" date="2013-04" db="EMBL/GenBank/DDBJ databases">
        <title>Gluconobacter oxydans NBRC 3293 whole genome sequence.</title>
        <authorList>
            <person name="Matsutani M."/>
            <person name="Yakushi T."/>
            <person name="Matsushita K."/>
        </authorList>
    </citation>
    <scope>NUCLEOTIDE SEQUENCE [LARGE SCALE GENOMIC DNA]</scope>
    <source>
        <strain evidence="5 6">NBRC 3293</strain>
    </source>
</reference>
<evidence type="ECO:0000313" key="5">
    <source>
        <dbReference type="EMBL" id="GEM17298.1"/>
    </source>
</evidence>
<dbReference type="SUPFAM" id="SSF52833">
    <property type="entry name" value="Thioredoxin-like"/>
    <property type="match status" value="1"/>
</dbReference>
<name>A0A829WKF5_GLUOY</name>
<feature type="binding site" evidence="2">
    <location>
        <position position="97"/>
    </location>
    <ligand>
        <name>Cu cation</name>
        <dbReference type="ChEBI" id="CHEBI:23378"/>
    </ligand>
</feature>
<protein>
    <recommendedName>
        <fullName evidence="7">Thioredoxin domain-containing protein</fullName>
    </recommendedName>
</protein>
<sequence>MAQAGLTHIKDRKVMQTNHERRKRVGNRIIWGVLAVAAVLGYVGFHLASNGGPGLLVQSNGNEVGGSFRLDSLGESTVTEGDFHNTWMLVWFFDANCPEEKCKPVLKSMEQALVTLRAEGVRVSPLAVSLNPFDEADPLKEYVLPVAPHVMPFTATPNMIKAMTAEYHAPLQKEGDHFVPAPQIVIMDPNARYAGTIPADGNADALIARLRELAKR</sequence>
<dbReference type="Pfam" id="PF02630">
    <property type="entry name" value="SCO1-SenC"/>
    <property type="match status" value="1"/>
</dbReference>
<dbReference type="InterPro" id="IPR036249">
    <property type="entry name" value="Thioredoxin-like_sf"/>
</dbReference>
<accession>A0A829WKF5</accession>
<proteinExistence type="inferred from homology"/>
<dbReference type="EMBL" id="BARJ01000009">
    <property type="protein sequence ID" value="GEM17298.1"/>
    <property type="molecule type" value="Genomic_DNA"/>
</dbReference>
<feature type="binding site" evidence="2">
    <location>
        <position position="102"/>
    </location>
    <ligand>
        <name>Cu cation</name>
        <dbReference type="ChEBI" id="CHEBI:23378"/>
    </ligand>
</feature>